<organism evidence="2 3">
    <name type="scientific">Leptospira inadai serovar Lyme str. 10</name>
    <dbReference type="NCBI Taxonomy" id="1049790"/>
    <lineage>
        <taxon>Bacteria</taxon>
        <taxon>Pseudomonadati</taxon>
        <taxon>Spirochaetota</taxon>
        <taxon>Spirochaetia</taxon>
        <taxon>Leptospirales</taxon>
        <taxon>Leptospiraceae</taxon>
        <taxon>Leptospira</taxon>
    </lineage>
</organism>
<proteinExistence type="predicted"/>
<feature type="transmembrane region" description="Helical" evidence="1">
    <location>
        <begin position="12"/>
        <end position="34"/>
    </location>
</feature>
<evidence type="ECO:0000313" key="2">
    <source>
        <dbReference type="EMBL" id="EQA35612.1"/>
    </source>
</evidence>
<dbReference type="AlphaFoldDB" id="V6H9G3"/>
<comment type="caution">
    <text evidence="2">The sequence shown here is derived from an EMBL/GenBank/DDBJ whole genome shotgun (WGS) entry which is preliminary data.</text>
</comment>
<evidence type="ECO:0000313" key="3">
    <source>
        <dbReference type="Proteomes" id="UP000018719"/>
    </source>
</evidence>
<keyword evidence="1" id="KW-0812">Transmembrane</keyword>
<reference evidence="2 3" key="1">
    <citation type="submission" date="2013-05" db="EMBL/GenBank/DDBJ databases">
        <authorList>
            <person name="Harkins D.M."/>
            <person name="Durkin A.S."/>
            <person name="Brinkac L.M."/>
            <person name="Haft D.H."/>
            <person name="Selengut J.D."/>
            <person name="Sanka R."/>
            <person name="DePew J."/>
            <person name="Purushe J."/>
            <person name="Hartskeerl R.A."/>
            <person name="Ahmed A."/>
            <person name="van der Linden H."/>
            <person name="Goris M.G.A."/>
            <person name="Vinetz J.M."/>
            <person name="Sutton G.G."/>
            <person name="Nierman W.C."/>
            <person name="Fouts D.E."/>
        </authorList>
    </citation>
    <scope>NUCLEOTIDE SEQUENCE [LARGE SCALE GENOMIC DNA]</scope>
    <source>
        <strain evidence="2 3">10</strain>
    </source>
</reference>
<keyword evidence="1" id="KW-0472">Membrane</keyword>
<dbReference type="EMBL" id="AHMM02000025">
    <property type="protein sequence ID" value="EQA35612.1"/>
    <property type="molecule type" value="Genomic_DNA"/>
</dbReference>
<evidence type="ECO:0000256" key="1">
    <source>
        <dbReference type="SAM" id="Phobius"/>
    </source>
</evidence>
<name>V6H9G3_9LEPT</name>
<gene>
    <name evidence="2" type="ORF">LEP1GSC047_1711</name>
</gene>
<protein>
    <submittedName>
        <fullName evidence="2">Uncharacterized protein</fullName>
    </submittedName>
</protein>
<keyword evidence="1" id="KW-1133">Transmembrane helix</keyword>
<dbReference type="Proteomes" id="UP000018719">
    <property type="component" value="Unassembled WGS sequence"/>
</dbReference>
<dbReference type="STRING" id="1049790.LEP1GSC047_1711"/>
<accession>V6H9G3</accession>
<sequence length="40" mass="4894">MTKSPERRLQDFIFYEIFSVNSLKKWAIAFFALLNDIKRR</sequence>